<evidence type="ECO:0000313" key="1">
    <source>
        <dbReference type="EMBL" id="KAH3682021.1"/>
    </source>
</evidence>
<comment type="caution">
    <text evidence="1">The sequence shown here is derived from an EMBL/GenBank/DDBJ whole genome shotgun (WGS) entry which is preliminary data.</text>
</comment>
<protein>
    <submittedName>
        <fullName evidence="1">Uncharacterized protein</fullName>
    </submittedName>
</protein>
<accession>A0A9P8TKC3</accession>
<keyword evidence="2" id="KW-1185">Reference proteome</keyword>
<reference evidence="1" key="2">
    <citation type="submission" date="2021-01" db="EMBL/GenBank/DDBJ databases">
        <authorList>
            <person name="Schikora-Tamarit M.A."/>
        </authorList>
    </citation>
    <scope>NUCLEOTIDE SEQUENCE</scope>
    <source>
        <strain evidence="1">CBS2887</strain>
    </source>
</reference>
<sequence>MAESIVNFFNFIPERASKNSSISTCSWWMLAALSRDWTLELFLNKAILSNLSKRFNRDTNGFKINKENSSVVVMFNSNNSGS</sequence>
<dbReference type="AlphaFoldDB" id="A0A9P8TKC3"/>
<reference evidence="1" key="1">
    <citation type="journal article" date="2021" name="Open Biol.">
        <title>Shared evolutionary footprints suggest mitochondrial oxidative damage underlies multiple complex I losses in fungi.</title>
        <authorList>
            <person name="Schikora-Tamarit M.A."/>
            <person name="Marcet-Houben M."/>
            <person name="Nosek J."/>
            <person name="Gabaldon T."/>
        </authorList>
    </citation>
    <scope>NUCLEOTIDE SEQUENCE</scope>
    <source>
        <strain evidence="1">CBS2887</strain>
    </source>
</reference>
<evidence type="ECO:0000313" key="2">
    <source>
        <dbReference type="Proteomes" id="UP000774326"/>
    </source>
</evidence>
<gene>
    <name evidence="1" type="ORF">WICPIJ_007013</name>
</gene>
<organism evidence="1 2">
    <name type="scientific">Wickerhamomyces pijperi</name>
    <name type="common">Yeast</name>
    <name type="synonym">Pichia pijperi</name>
    <dbReference type="NCBI Taxonomy" id="599730"/>
    <lineage>
        <taxon>Eukaryota</taxon>
        <taxon>Fungi</taxon>
        <taxon>Dikarya</taxon>
        <taxon>Ascomycota</taxon>
        <taxon>Saccharomycotina</taxon>
        <taxon>Saccharomycetes</taxon>
        <taxon>Phaffomycetales</taxon>
        <taxon>Wickerhamomycetaceae</taxon>
        <taxon>Wickerhamomyces</taxon>
    </lineage>
</organism>
<proteinExistence type="predicted"/>
<name>A0A9P8TKC3_WICPI</name>
<dbReference type="EMBL" id="JAEUBG010004036">
    <property type="protein sequence ID" value="KAH3682021.1"/>
    <property type="molecule type" value="Genomic_DNA"/>
</dbReference>
<dbReference type="Proteomes" id="UP000774326">
    <property type="component" value="Unassembled WGS sequence"/>
</dbReference>